<organism evidence="1 2">
    <name type="scientific">Methanoculleus bourgensis (strain ATCC 43281 / DSM 3045 / OCM 15 / MS2)</name>
    <name type="common">Methanogenium bourgense</name>
    <dbReference type="NCBI Taxonomy" id="1201294"/>
    <lineage>
        <taxon>Archaea</taxon>
        <taxon>Methanobacteriati</taxon>
        <taxon>Methanobacteriota</taxon>
        <taxon>Stenosarchaea group</taxon>
        <taxon>Methanomicrobia</taxon>
        <taxon>Methanomicrobiales</taxon>
        <taxon>Methanomicrobiaceae</taxon>
        <taxon>Methanoculleus</taxon>
    </lineage>
</organism>
<protein>
    <submittedName>
        <fullName evidence="1">Uncharacterized protein</fullName>
    </submittedName>
</protein>
<dbReference type="HOGENOM" id="CLU_1965545_0_0_2"/>
<proteinExistence type="predicted"/>
<name>I7LK40_METBM</name>
<dbReference type="BioCyc" id="MBOU1201294:BN140_RS08330-MONOMER"/>
<sequence>MPIPRVYITAFGEENTTMDTWSLNVTNLNCASQATEFLSMTWDLNYTGEKEAMQEISCTGDDGYIRALGTRPSSQGAHKMEACFDVRDLPPGDYTIRVRATAPDAPVSQDTCLVRIGDGQKAYIRIQ</sequence>
<dbReference type="PATRIC" id="fig|1201294.9.peg.1832"/>
<dbReference type="GeneID" id="13356039"/>
<dbReference type="AlphaFoldDB" id="I7LK40"/>
<reference evidence="2" key="1">
    <citation type="journal article" date="2012" name="J. Bacteriol.">
        <title>Complete genome sequence of the hydrogenotrophic, methanogenic archaeon Methanoculleus bourgensis strain MS2T, isolated from a sewage sludge digester.</title>
        <authorList>
            <person name="Maus I."/>
            <person name="Wibberg D."/>
            <person name="Stantscheff R."/>
            <person name="Eikmeyer F.G."/>
            <person name="Seffner A."/>
            <person name="Boelter J."/>
            <person name="Szczepanowski R."/>
            <person name="Blom J."/>
            <person name="Jaenicke S."/>
            <person name="Konig H."/>
            <person name="Puhler A."/>
            <person name="Schluter A."/>
        </authorList>
    </citation>
    <scope>NUCLEOTIDE SEQUENCE [LARGE SCALE GENOMIC DNA]</scope>
    <source>
        <strain evidence="2">ATCC 43281 / DSM 3045 / OCM 15 / MS2</strain>
    </source>
</reference>
<dbReference type="EMBL" id="HE964772">
    <property type="protein sequence ID" value="CCJ36592.1"/>
    <property type="molecule type" value="Genomic_DNA"/>
</dbReference>
<accession>I7LK40</accession>
<dbReference type="RefSeq" id="WP_014867566.1">
    <property type="nucleotide sequence ID" value="NC_018227.2"/>
</dbReference>
<keyword evidence="2" id="KW-1185">Reference proteome</keyword>
<evidence type="ECO:0000313" key="2">
    <source>
        <dbReference type="Proteomes" id="UP000009007"/>
    </source>
</evidence>
<gene>
    <name evidence="1" type="ordered locus">BN140_1669</name>
</gene>
<evidence type="ECO:0000313" key="1">
    <source>
        <dbReference type="EMBL" id="CCJ36592.1"/>
    </source>
</evidence>
<dbReference type="Proteomes" id="UP000009007">
    <property type="component" value="Chromosome I"/>
</dbReference>
<dbReference type="KEGG" id="mbg:BN140_1669"/>